<dbReference type="EMBL" id="JAEFBJ010000011">
    <property type="protein sequence ID" value="KAG7557050.1"/>
    <property type="molecule type" value="Genomic_DNA"/>
</dbReference>
<name>A0A8T1ZCX9_ARASU</name>
<feature type="region of interest" description="Disordered" evidence="1">
    <location>
        <begin position="1"/>
        <end position="24"/>
    </location>
</feature>
<reference evidence="2 3" key="1">
    <citation type="submission" date="2020-12" db="EMBL/GenBank/DDBJ databases">
        <title>Concerted genomic and epigenomic changes stabilize Arabidopsis allopolyploids.</title>
        <authorList>
            <person name="Chen Z."/>
        </authorList>
    </citation>
    <scope>NUCLEOTIDE SEQUENCE [LARGE SCALE GENOMIC DNA]</scope>
    <source>
        <strain evidence="2">As9502</strain>
        <tissue evidence="2">Leaf</tissue>
    </source>
</reference>
<organism evidence="2 3">
    <name type="scientific">Arabidopsis suecica</name>
    <name type="common">Swedish thale-cress</name>
    <name type="synonym">Cardaminopsis suecica</name>
    <dbReference type="NCBI Taxonomy" id="45249"/>
    <lineage>
        <taxon>Eukaryota</taxon>
        <taxon>Viridiplantae</taxon>
        <taxon>Streptophyta</taxon>
        <taxon>Embryophyta</taxon>
        <taxon>Tracheophyta</taxon>
        <taxon>Spermatophyta</taxon>
        <taxon>Magnoliopsida</taxon>
        <taxon>eudicotyledons</taxon>
        <taxon>Gunneridae</taxon>
        <taxon>Pentapetalae</taxon>
        <taxon>rosids</taxon>
        <taxon>malvids</taxon>
        <taxon>Brassicales</taxon>
        <taxon>Brassicaceae</taxon>
        <taxon>Camelineae</taxon>
        <taxon>Arabidopsis</taxon>
    </lineage>
</organism>
<gene>
    <name evidence="2" type="ORF">ISN44_As11g030510</name>
</gene>
<evidence type="ECO:0000256" key="1">
    <source>
        <dbReference type="SAM" id="MobiDB-lite"/>
    </source>
</evidence>
<proteinExistence type="predicted"/>
<sequence>MMKNNSIEDNLGENEDPIYPMKTRKQPIRSKCSFCLDSKPGETNRGRTISVRGRSLLRSSHGFNA</sequence>
<dbReference type="AlphaFoldDB" id="A0A8T1ZCX9"/>
<evidence type="ECO:0000313" key="2">
    <source>
        <dbReference type="EMBL" id="KAG7557050.1"/>
    </source>
</evidence>
<dbReference type="Proteomes" id="UP000694251">
    <property type="component" value="Chromosome 11"/>
</dbReference>
<accession>A0A8T1ZCX9</accession>
<evidence type="ECO:0000313" key="3">
    <source>
        <dbReference type="Proteomes" id="UP000694251"/>
    </source>
</evidence>
<comment type="caution">
    <text evidence="2">The sequence shown here is derived from an EMBL/GenBank/DDBJ whole genome shotgun (WGS) entry which is preliminary data.</text>
</comment>
<protein>
    <submittedName>
        <fullName evidence="2">Uncharacterized protein</fullName>
    </submittedName>
</protein>
<keyword evidence="3" id="KW-1185">Reference proteome</keyword>